<evidence type="ECO:0000313" key="3">
    <source>
        <dbReference type="Proteomes" id="UP001156690"/>
    </source>
</evidence>
<accession>A0AAV5NX47</accession>
<dbReference type="EMBL" id="BSNX01000063">
    <property type="protein sequence ID" value="GLQ74839.1"/>
    <property type="molecule type" value="Genomic_DNA"/>
</dbReference>
<dbReference type="Proteomes" id="UP001156690">
    <property type="component" value="Unassembled WGS sequence"/>
</dbReference>
<dbReference type="AlphaFoldDB" id="A0AAV5NX47"/>
<name>A0AAV5NX47_9VIBR</name>
<evidence type="ECO:0000256" key="1">
    <source>
        <dbReference type="SAM" id="SignalP"/>
    </source>
</evidence>
<proteinExistence type="predicted"/>
<feature type="signal peptide" evidence="1">
    <location>
        <begin position="1"/>
        <end position="22"/>
    </location>
</feature>
<evidence type="ECO:0000313" key="2">
    <source>
        <dbReference type="EMBL" id="GLQ74839.1"/>
    </source>
</evidence>
<dbReference type="RefSeq" id="WP_126608314.1">
    <property type="nucleotide sequence ID" value="NZ_AP025144.1"/>
</dbReference>
<keyword evidence="1" id="KW-0732">Signal</keyword>
<organism evidence="2 3">
    <name type="scientific">Vibrio penaeicida</name>
    <dbReference type="NCBI Taxonomy" id="104609"/>
    <lineage>
        <taxon>Bacteria</taxon>
        <taxon>Pseudomonadati</taxon>
        <taxon>Pseudomonadota</taxon>
        <taxon>Gammaproteobacteria</taxon>
        <taxon>Vibrionales</taxon>
        <taxon>Vibrionaceae</taxon>
        <taxon>Vibrio</taxon>
    </lineage>
</organism>
<protein>
    <recommendedName>
        <fullName evidence="4">DUF302 domain-containing protein</fullName>
    </recommendedName>
</protein>
<evidence type="ECO:0008006" key="4">
    <source>
        <dbReference type="Google" id="ProtNLM"/>
    </source>
</evidence>
<feature type="chain" id="PRO_5043327411" description="DUF302 domain-containing protein" evidence="1">
    <location>
        <begin position="23"/>
        <end position="167"/>
    </location>
</feature>
<comment type="caution">
    <text evidence="2">The sequence shown here is derived from an EMBL/GenBank/DDBJ whole genome shotgun (WGS) entry which is preliminary data.</text>
</comment>
<reference evidence="3" key="1">
    <citation type="journal article" date="2019" name="Int. J. Syst. Evol. Microbiol.">
        <title>The Global Catalogue of Microorganisms (GCM) 10K type strain sequencing project: providing services to taxonomists for standard genome sequencing and annotation.</title>
        <authorList>
            <consortium name="The Broad Institute Genomics Platform"/>
            <consortium name="The Broad Institute Genome Sequencing Center for Infectious Disease"/>
            <person name="Wu L."/>
            <person name="Ma J."/>
        </authorList>
    </citation>
    <scope>NUCLEOTIDE SEQUENCE [LARGE SCALE GENOMIC DNA]</scope>
    <source>
        <strain evidence="3">NBRC 15640</strain>
    </source>
</reference>
<gene>
    <name evidence="2" type="ORF">GCM10007932_42010</name>
</gene>
<sequence length="167" mass="17838">MKNINVKYLGACMAIMSGFASAANTSLSLGDVNSSDAALLNLLSSEYTVVEGLSAVDFNADNVLLMINGNHVDSSLAVSSPLIKMAKEKNLPIVIQNNVEELSLELTGIGSEGDVVVLFPIDGNFAKRMTLRNEESSNSLSFANTSNNIIQEQLSAFFKDQSSRGDK</sequence>
<keyword evidence="3" id="KW-1185">Reference proteome</keyword>